<dbReference type="InterPro" id="IPR011199">
    <property type="entry name" value="Bacillithiol_biosynth_BshC"/>
</dbReference>
<proteinExistence type="inferred from homology"/>
<protein>
    <recommendedName>
        <fullName evidence="2">Putative cysteine ligase BshC</fullName>
        <ecNumber evidence="2">6.-.-.-</ecNumber>
    </recommendedName>
</protein>
<dbReference type="EMBL" id="JBHMEZ010000003">
    <property type="protein sequence ID" value="MFB9052953.1"/>
    <property type="molecule type" value="Genomic_DNA"/>
</dbReference>
<dbReference type="NCBIfam" id="TIGR03998">
    <property type="entry name" value="thiol_BshC"/>
    <property type="match status" value="1"/>
</dbReference>
<dbReference type="HAMAP" id="MF_01867">
    <property type="entry name" value="BshC"/>
    <property type="match status" value="1"/>
</dbReference>
<name>A0ABV5F0I1_9FLAO</name>
<comment type="caution">
    <text evidence="5">The sequence shown here is derived from an EMBL/GenBank/DDBJ whole genome shotgun (WGS) entry which is preliminary data.</text>
</comment>
<dbReference type="InterPro" id="IPR055398">
    <property type="entry name" value="Rossmann-like_BshC"/>
</dbReference>
<evidence type="ECO:0000259" key="3">
    <source>
        <dbReference type="Pfam" id="PF10079"/>
    </source>
</evidence>
<keyword evidence="1 2" id="KW-0436">Ligase</keyword>
<dbReference type="Pfam" id="PF24850">
    <property type="entry name" value="CC_BshC"/>
    <property type="match status" value="1"/>
</dbReference>
<gene>
    <name evidence="2 5" type="primary">bshC</name>
    <name evidence="5" type="ORF">ACFFVB_07650</name>
</gene>
<dbReference type="EC" id="6.-.-.-" evidence="2"/>
<dbReference type="RefSeq" id="WP_382382124.1">
    <property type="nucleotide sequence ID" value="NZ_JBHMEZ010000003.1"/>
</dbReference>
<dbReference type="PIRSF" id="PIRSF012535">
    <property type="entry name" value="UCP012535"/>
    <property type="match status" value="1"/>
</dbReference>
<comment type="similarity">
    <text evidence="2">Belongs to the BshC family.</text>
</comment>
<sequence length="536" mass="62279">MPTDCIPFRDTQYFSSLICDYLEEKPELKPFYNRFPKLENFEAQIKEKSDFKGLSASHRQVLASVLEQQYSDLKASEATQLNISLLKEANTFTVTTGHQLNLFTGPLYFLYKIVSTINLTKELKVAYPNQHFVPIYWMATEDHDFDEINYFNFKGKKIQWNRADGGAVGEFSTEGLEDVFELYTKELGVGKAADELRTLFSEAYLNHDNLADATRFLADTLFSDLGLVILDGNDRELKRAFIPYIEQDILLQTSSQEVSKTNTLLANIPNTHYNIQVNPREINLFYLSKDSRERIIFEDDIYKVIDTNITFTKAEILKEIHEFPERFSPNVIMRPLFQEVVLPNLCYIGGGGELAYWLQLKDYFEAVKVPFPMLLLRNSVLIKTQQQTKKLEKLNISNRDLFYKRDTFINKKVRRISNIDIDFSKQKKHLQEQFSEMYALAEQTDASFVGAVKAQEHKQIKGLEHLEKRLLKAQKKKLADQVSRMTDLQNQLFPNQSLQERAVNFSELYLEFGDQLIPKLVLDLQPLNQEFLILNL</sequence>
<accession>A0ABV5F0I1</accession>
<evidence type="ECO:0000313" key="5">
    <source>
        <dbReference type="EMBL" id="MFB9052953.1"/>
    </source>
</evidence>
<dbReference type="InterPro" id="IPR055399">
    <property type="entry name" value="CC_BshC"/>
</dbReference>
<organism evidence="5 6">
    <name type="scientific">Formosa undariae</name>
    <dbReference type="NCBI Taxonomy" id="1325436"/>
    <lineage>
        <taxon>Bacteria</taxon>
        <taxon>Pseudomonadati</taxon>
        <taxon>Bacteroidota</taxon>
        <taxon>Flavobacteriia</taxon>
        <taxon>Flavobacteriales</taxon>
        <taxon>Flavobacteriaceae</taxon>
        <taxon>Formosa</taxon>
    </lineage>
</organism>
<feature type="domain" description="Bacillithiol biosynthesis BshC N-terminal Rossmann-like" evidence="3">
    <location>
        <begin position="1"/>
        <end position="378"/>
    </location>
</feature>
<feature type="domain" description="Bacillithiol biosynthesis BshC C-terminal coiled-coil" evidence="4">
    <location>
        <begin position="381"/>
        <end position="536"/>
    </location>
</feature>
<evidence type="ECO:0000256" key="1">
    <source>
        <dbReference type="ARBA" id="ARBA00022598"/>
    </source>
</evidence>
<keyword evidence="6" id="KW-1185">Reference proteome</keyword>
<evidence type="ECO:0000313" key="6">
    <source>
        <dbReference type="Proteomes" id="UP001589605"/>
    </source>
</evidence>
<dbReference type="Proteomes" id="UP001589605">
    <property type="component" value="Unassembled WGS sequence"/>
</dbReference>
<evidence type="ECO:0000259" key="4">
    <source>
        <dbReference type="Pfam" id="PF24850"/>
    </source>
</evidence>
<dbReference type="Pfam" id="PF10079">
    <property type="entry name" value="Rossmann-like_BshC"/>
    <property type="match status" value="1"/>
</dbReference>
<reference evidence="5 6" key="1">
    <citation type="submission" date="2024-09" db="EMBL/GenBank/DDBJ databases">
        <authorList>
            <person name="Sun Q."/>
            <person name="Mori K."/>
        </authorList>
    </citation>
    <scope>NUCLEOTIDE SEQUENCE [LARGE SCALE GENOMIC DNA]</scope>
    <source>
        <strain evidence="5 6">CECT 8286</strain>
    </source>
</reference>
<evidence type="ECO:0000256" key="2">
    <source>
        <dbReference type="HAMAP-Rule" id="MF_01867"/>
    </source>
</evidence>